<dbReference type="Proteomes" id="UP000077671">
    <property type="component" value="Unassembled WGS sequence"/>
</dbReference>
<dbReference type="EMBL" id="LWDD02000380">
    <property type="protein sequence ID" value="KAE8261332.1"/>
    <property type="molecule type" value="Genomic_DNA"/>
</dbReference>
<proteinExistence type="predicted"/>
<protein>
    <submittedName>
        <fullName evidence="1">Uncharacterized protein</fullName>
    </submittedName>
</protein>
<evidence type="ECO:0000313" key="2">
    <source>
        <dbReference type="Proteomes" id="UP000077671"/>
    </source>
</evidence>
<accession>A0A177VGH4</accession>
<dbReference type="AlphaFoldDB" id="A0A177VGH4"/>
<organism evidence="1 2">
    <name type="scientific">Tilletia caries</name>
    <name type="common">wheat bunt fungus</name>
    <dbReference type="NCBI Taxonomy" id="13290"/>
    <lineage>
        <taxon>Eukaryota</taxon>
        <taxon>Fungi</taxon>
        <taxon>Dikarya</taxon>
        <taxon>Basidiomycota</taxon>
        <taxon>Ustilaginomycotina</taxon>
        <taxon>Exobasidiomycetes</taxon>
        <taxon>Tilletiales</taxon>
        <taxon>Tilletiaceae</taxon>
        <taxon>Tilletia</taxon>
    </lineage>
</organism>
<evidence type="ECO:0000313" key="1">
    <source>
        <dbReference type="EMBL" id="KAE8261332.1"/>
    </source>
</evidence>
<reference evidence="1" key="1">
    <citation type="submission" date="2016-04" db="EMBL/GenBank/DDBJ databases">
        <authorList>
            <person name="Nguyen H.D."/>
            <person name="Kesanakurti P."/>
            <person name="Cullis J."/>
            <person name="Levesque C.A."/>
            <person name="Hambleton S."/>
        </authorList>
    </citation>
    <scope>NUCLEOTIDE SEQUENCE</scope>
    <source>
        <strain evidence="1">DAOMC 238032</strain>
    </source>
</reference>
<gene>
    <name evidence="1" type="ORF">A4X03_0g3349</name>
</gene>
<name>A0A177VGH4_9BASI</name>
<reference evidence="1" key="2">
    <citation type="journal article" date="2019" name="IMA Fungus">
        <title>Genome sequencing and comparison of five Tilletia species to identify candidate genes for the detection of regulated species infecting wheat.</title>
        <authorList>
            <person name="Nguyen H.D.T."/>
            <person name="Sultana T."/>
            <person name="Kesanakurti P."/>
            <person name="Hambleton S."/>
        </authorList>
    </citation>
    <scope>NUCLEOTIDE SEQUENCE</scope>
    <source>
        <strain evidence="1">DAOMC 238032</strain>
    </source>
</reference>
<sequence length="602" mass="65370">MRAPYDIHPAVRDVDDDEELQDLVSLAAHALSSLYSKDEHLLSFSSPPSSSTSTSISRTGTLAAFLLSPYILLSYSLQSIILTFYAFVPHEEQFSARLDILVPIFLSNVKILTSPSSSPAPSPDTTTSAATTTTVHFAQARVAVILAALQLPYLGAHFAAQPFCNLINVTLDHSRTHTPSDSTLPEKSIGPLRLLLEAIAPPSGNGQIRSLSTATPFQIVLHGRVISHSQELDPHEFQTLHESRVRTALRILADATTQPVGLRDSRTINEVLAELHLHEIRFSPACLAFPALAARNPNTAIQILTRLCDLSSAAEGSTIPSNAPHSDVDNSILPDLLDELAHTLDPSSLRSLDLVVRLVRDQTPASYSLPLHDIQPPSSTPAALVHSALGLLTQIVLLGTFSHRCMDRLTKASNEERARSEGRRRAGDHSQETVSGEREDGDARSVLIGRAVQDAMANLWSGTSVLDACITEGAVPVLMKDSNLNSSKGKGRLGSGIDDGGKATLPYRLDPSPQIADEIAWERELRNFCQFVRALLTSDTILASTRPPTLTLTSDGHPTEALYAHSRSIAEAVRIELRQFMLEYGRYKAANEIQKLLFDTEA</sequence>
<comment type="caution">
    <text evidence="1">The sequence shown here is derived from an EMBL/GenBank/DDBJ whole genome shotgun (WGS) entry which is preliminary data.</text>
</comment>